<comment type="caution">
    <text evidence="3">The sequence shown here is derived from an EMBL/GenBank/DDBJ whole genome shotgun (WGS) entry which is preliminary data.</text>
</comment>
<reference evidence="3 4" key="1">
    <citation type="submission" date="2022-06" db="EMBL/GenBank/DDBJ databases">
        <title>Rhizosaccharibacter gen. nov. sp. nov. KSS12, endophytic bacteria isolated from sugarcane.</title>
        <authorList>
            <person name="Pitiwittayakul N."/>
        </authorList>
    </citation>
    <scope>NUCLEOTIDE SEQUENCE [LARGE SCALE GENOMIC DNA]</scope>
    <source>
        <strain evidence="3 4">KSS12</strain>
    </source>
</reference>
<dbReference type="EMBL" id="JAMZEJ010000003">
    <property type="protein sequence ID" value="MCQ8240433.1"/>
    <property type="molecule type" value="Genomic_DNA"/>
</dbReference>
<feature type="region of interest" description="Disordered" evidence="1">
    <location>
        <begin position="78"/>
        <end position="97"/>
    </location>
</feature>
<dbReference type="Proteomes" id="UP001524547">
    <property type="component" value="Unassembled WGS sequence"/>
</dbReference>
<dbReference type="PANTHER" id="PTHR35562">
    <property type="entry name" value="DNA ENDONUCLEASE SMRA-RELATED"/>
    <property type="match status" value="1"/>
</dbReference>
<organism evidence="3 4">
    <name type="scientific">Rhizosaccharibacter radicis</name>
    <dbReference type="NCBI Taxonomy" id="2782605"/>
    <lineage>
        <taxon>Bacteria</taxon>
        <taxon>Pseudomonadati</taxon>
        <taxon>Pseudomonadota</taxon>
        <taxon>Alphaproteobacteria</taxon>
        <taxon>Acetobacterales</taxon>
        <taxon>Acetobacteraceae</taxon>
        <taxon>Rhizosaccharibacter</taxon>
    </lineage>
</organism>
<dbReference type="Pfam" id="PF01713">
    <property type="entry name" value="Smr"/>
    <property type="match status" value="1"/>
</dbReference>
<dbReference type="Gene3D" id="3.30.1370.110">
    <property type="match status" value="1"/>
</dbReference>
<evidence type="ECO:0000259" key="2">
    <source>
        <dbReference type="PROSITE" id="PS50828"/>
    </source>
</evidence>
<feature type="domain" description="Smr" evidence="2">
    <location>
        <begin position="114"/>
        <end position="192"/>
    </location>
</feature>
<dbReference type="InterPro" id="IPR002625">
    <property type="entry name" value="Smr_dom"/>
</dbReference>
<dbReference type="InterPro" id="IPR036063">
    <property type="entry name" value="Smr_dom_sf"/>
</dbReference>
<dbReference type="RefSeq" id="WP_422919154.1">
    <property type="nucleotide sequence ID" value="NZ_JAMZEJ010000003.1"/>
</dbReference>
<protein>
    <submittedName>
        <fullName evidence="3">Smr/MutS family protein</fullName>
    </submittedName>
</protein>
<evidence type="ECO:0000313" key="4">
    <source>
        <dbReference type="Proteomes" id="UP001524547"/>
    </source>
</evidence>
<dbReference type="PROSITE" id="PS50828">
    <property type="entry name" value="SMR"/>
    <property type="match status" value="1"/>
</dbReference>
<dbReference type="SUPFAM" id="SSF160443">
    <property type="entry name" value="SMR domain-like"/>
    <property type="match status" value="1"/>
</dbReference>
<proteinExistence type="predicted"/>
<evidence type="ECO:0000313" key="3">
    <source>
        <dbReference type="EMBL" id="MCQ8240433.1"/>
    </source>
</evidence>
<name>A0ABT1VXQ0_9PROT</name>
<accession>A0ABT1VXQ0</accession>
<dbReference type="PANTHER" id="PTHR35562:SF2">
    <property type="entry name" value="DNA ENDONUCLEASE SMRA-RELATED"/>
    <property type="match status" value="1"/>
</dbReference>
<sequence length="196" mass="21172">MEKDGAVVRRLSDSERTLWGETMRQVRPLRPAVPAAPAPVASPASPAAALAEPAPVPGIALDPASLFNPRRPVGPPRIVRTVAPPLPVGERQPGLDDTSWRALSSGRMRPQRRLDLHGATAQVAFGRLQAFLQQAASERLRCVEVITGAGTGLEGGILRRELPHWLSRPDLRGLVLAAVHPHRANVGSVRLLLRRR</sequence>
<gene>
    <name evidence="3" type="ORF">NFI88_06190</name>
</gene>
<evidence type="ECO:0000256" key="1">
    <source>
        <dbReference type="SAM" id="MobiDB-lite"/>
    </source>
</evidence>
<keyword evidence="4" id="KW-1185">Reference proteome</keyword>